<feature type="compositionally biased region" description="Basic and acidic residues" evidence="1">
    <location>
        <begin position="70"/>
        <end position="86"/>
    </location>
</feature>
<feature type="region of interest" description="Disordered" evidence="1">
    <location>
        <begin position="30"/>
        <end position="94"/>
    </location>
</feature>
<keyword evidence="3" id="KW-1185">Reference proteome</keyword>
<protein>
    <submittedName>
        <fullName evidence="2">Uncharacterized protein</fullName>
    </submittedName>
</protein>
<organism evidence="2 3">
    <name type="scientific">Ameca splendens</name>
    <dbReference type="NCBI Taxonomy" id="208324"/>
    <lineage>
        <taxon>Eukaryota</taxon>
        <taxon>Metazoa</taxon>
        <taxon>Chordata</taxon>
        <taxon>Craniata</taxon>
        <taxon>Vertebrata</taxon>
        <taxon>Euteleostomi</taxon>
        <taxon>Actinopterygii</taxon>
        <taxon>Neopterygii</taxon>
        <taxon>Teleostei</taxon>
        <taxon>Neoteleostei</taxon>
        <taxon>Acanthomorphata</taxon>
        <taxon>Ovalentaria</taxon>
        <taxon>Atherinomorphae</taxon>
        <taxon>Cyprinodontiformes</taxon>
        <taxon>Goodeidae</taxon>
        <taxon>Ameca</taxon>
    </lineage>
</organism>
<accession>A0ABV0Y6N8</accession>
<comment type="caution">
    <text evidence="2">The sequence shown here is derived from an EMBL/GenBank/DDBJ whole genome shotgun (WGS) entry which is preliminary data.</text>
</comment>
<evidence type="ECO:0000313" key="2">
    <source>
        <dbReference type="EMBL" id="MEQ2289402.1"/>
    </source>
</evidence>
<name>A0ABV0Y6N8_9TELE</name>
<feature type="compositionally biased region" description="Low complexity" evidence="1">
    <location>
        <begin position="49"/>
        <end position="64"/>
    </location>
</feature>
<dbReference type="Proteomes" id="UP001469553">
    <property type="component" value="Unassembled WGS sequence"/>
</dbReference>
<dbReference type="EMBL" id="JAHRIP010023069">
    <property type="protein sequence ID" value="MEQ2289402.1"/>
    <property type="molecule type" value="Genomic_DNA"/>
</dbReference>
<evidence type="ECO:0000313" key="3">
    <source>
        <dbReference type="Proteomes" id="UP001469553"/>
    </source>
</evidence>
<proteinExistence type="predicted"/>
<evidence type="ECO:0000256" key="1">
    <source>
        <dbReference type="SAM" id="MobiDB-lite"/>
    </source>
</evidence>
<gene>
    <name evidence="2" type="ORF">AMECASPLE_032587</name>
</gene>
<reference evidence="2 3" key="1">
    <citation type="submission" date="2021-06" db="EMBL/GenBank/DDBJ databases">
        <authorList>
            <person name="Palmer J.M."/>
        </authorList>
    </citation>
    <scope>NUCLEOTIDE SEQUENCE [LARGE SCALE GENOMIC DNA]</scope>
    <source>
        <strain evidence="2 3">AS_MEX2019</strain>
        <tissue evidence="2">Muscle</tissue>
    </source>
</reference>
<sequence length="94" mass="10595">MQSTEANCFPESFQQRPCLYNAKWSSFSRPVGRTTGPHHCGYSSNVQFSRPTRTSRPTSTATEPGPWHAWPHDTRHPLQESHKPTTADRTPTSA</sequence>